<dbReference type="AlphaFoldDB" id="A0A4Q7KQA5"/>
<comment type="caution">
    <text evidence="5">The sequence shown here is derived from an EMBL/GenBank/DDBJ whole genome shotgun (WGS) entry which is preliminary data.</text>
</comment>
<dbReference type="InterPro" id="IPR027278">
    <property type="entry name" value="ACCD_DCysDesulf"/>
</dbReference>
<proteinExistence type="inferred from homology"/>
<accession>A0A4Q7KQA5</accession>
<evidence type="ECO:0000256" key="1">
    <source>
        <dbReference type="ARBA" id="ARBA00001933"/>
    </source>
</evidence>
<keyword evidence="3" id="KW-0663">Pyridoxal phosphate</keyword>
<dbReference type="PANTHER" id="PTHR43780">
    <property type="entry name" value="1-AMINOCYCLOPROPANE-1-CARBOXYLATE DEAMINASE-RELATED"/>
    <property type="match status" value="1"/>
</dbReference>
<dbReference type="InterPro" id="IPR001926">
    <property type="entry name" value="TrpB-like_PALP"/>
</dbReference>
<dbReference type="GO" id="GO:0019148">
    <property type="term" value="F:D-cysteine desulfhydrase activity"/>
    <property type="evidence" value="ECO:0007669"/>
    <property type="project" value="TreeGrafter"/>
</dbReference>
<organism evidence="5 6">
    <name type="scientific">Herbihabitans rhizosphaerae</name>
    <dbReference type="NCBI Taxonomy" id="1872711"/>
    <lineage>
        <taxon>Bacteria</taxon>
        <taxon>Bacillati</taxon>
        <taxon>Actinomycetota</taxon>
        <taxon>Actinomycetes</taxon>
        <taxon>Pseudonocardiales</taxon>
        <taxon>Pseudonocardiaceae</taxon>
        <taxon>Herbihabitans</taxon>
    </lineage>
</organism>
<comment type="similarity">
    <text evidence="2">Belongs to the ACC deaminase/D-cysteine desulfhydrase family.</text>
</comment>
<keyword evidence="6" id="KW-1185">Reference proteome</keyword>
<evidence type="ECO:0000256" key="2">
    <source>
        <dbReference type="ARBA" id="ARBA00008639"/>
    </source>
</evidence>
<dbReference type="Proteomes" id="UP000294257">
    <property type="component" value="Unassembled WGS sequence"/>
</dbReference>
<name>A0A4Q7KQA5_9PSEU</name>
<dbReference type="RefSeq" id="WP_130344601.1">
    <property type="nucleotide sequence ID" value="NZ_SGWQ01000004.1"/>
</dbReference>
<dbReference type="GO" id="GO:1901605">
    <property type="term" value="P:alpha-amino acid metabolic process"/>
    <property type="evidence" value="ECO:0007669"/>
    <property type="project" value="UniProtKB-ARBA"/>
</dbReference>
<dbReference type="OrthoDB" id="9801249at2"/>
<dbReference type="Pfam" id="PF00291">
    <property type="entry name" value="PALP"/>
    <property type="match status" value="1"/>
</dbReference>
<protein>
    <submittedName>
        <fullName evidence="5">Pyridoxal-phosphate dependent enzyme</fullName>
    </submittedName>
</protein>
<dbReference type="SUPFAM" id="SSF53686">
    <property type="entry name" value="Tryptophan synthase beta subunit-like PLP-dependent enzymes"/>
    <property type="match status" value="1"/>
</dbReference>
<evidence type="ECO:0000259" key="4">
    <source>
        <dbReference type="Pfam" id="PF00291"/>
    </source>
</evidence>
<gene>
    <name evidence="5" type="ORF">EV193_104219</name>
</gene>
<dbReference type="Gene3D" id="3.40.50.1100">
    <property type="match status" value="1"/>
</dbReference>
<evidence type="ECO:0000313" key="5">
    <source>
        <dbReference type="EMBL" id="RZS39008.1"/>
    </source>
</evidence>
<evidence type="ECO:0000313" key="6">
    <source>
        <dbReference type="Proteomes" id="UP000294257"/>
    </source>
</evidence>
<feature type="domain" description="Tryptophan synthase beta chain-like PALP" evidence="4">
    <location>
        <begin position="9"/>
        <end position="230"/>
    </location>
</feature>
<dbReference type="EMBL" id="SGWQ01000004">
    <property type="protein sequence ID" value="RZS39008.1"/>
    <property type="molecule type" value="Genomic_DNA"/>
</dbReference>
<comment type="cofactor">
    <cofactor evidence="1">
        <name>pyridoxal 5'-phosphate</name>
        <dbReference type="ChEBI" id="CHEBI:597326"/>
    </cofactor>
</comment>
<reference evidence="5 6" key="1">
    <citation type="submission" date="2019-02" db="EMBL/GenBank/DDBJ databases">
        <title>Genomic Encyclopedia of Type Strains, Phase IV (KMG-IV): sequencing the most valuable type-strain genomes for metagenomic binning, comparative biology and taxonomic classification.</title>
        <authorList>
            <person name="Goeker M."/>
        </authorList>
    </citation>
    <scope>NUCLEOTIDE SEQUENCE [LARGE SCALE GENOMIC DNA]</scope>
    <source>
        <strain evidence="5 6">DSM 101727</strain>
    </source>
</reference>
<sequence length="253" mass="28247">MDELELQLPSPLAELDDERLAVRGVRLFLKRDDLIHPDLPGNKWRKLKYNLSDAQRMGSTQLLTFGGAYSNHIRAVAAAGYHFGFKTVGIIRGEEHLPLNESLQYAVDKGMTLTYLDRTSYRDKRNTDLLERLQSRFGEFYLIPEGGSNVQAVPGCRELVREIDVDFDVITCACGTGGTLAGAAAASRSCCVSIVSESNDSPSAHGRRLRWPWRARRRSRGIRAAGPAQLAGSLYRADHRETSTGWRRNLSVR</sequence>
<evidence type="ECO:0000256" key="3">
    <source>
        <dbReference type="ARBA" id="ARBA00022898"/>
    </source>
</evidence>
<dbReference type="PANTHER" id="PTHR43780:SF2">
    <property type="entry name" value="1-AMINOCYCLOPROPANE-1-CARBOXYLATE DEAMINASE-RELATED"/>
    <property type="match status" value="1"/>
</dbReference>
<dbReference type="InterPro" id="IPR036052">
    <property type="entry name" value="TrpB-like_PALP_sf"/>
</dbReference>